<evidence type="ECO:0000313" key="1">
    <source>
        <dbReference type="EMBL" id="KAK7605087.1"/>
    </source>
</evidence>
<proteinExistence type="predicted"/>
<reference evidence="1 2" key="1">
    <citation type="submission" date="2024-03" db="EMBL/GenBank/DDBJ databases">
        <title>Adaptation during the transition from Ophiocordyceps entomopathogen to insect associate is accompanied by gene loss and intensified selection.</title>
        <authorList>
            <person name="Ward C.M."/>
            <person name="Onetto C.A."/>
            <person name="Borneman A.R."/>
        </authorList>
    </citation>
    <scope>NUCLEOTIDE SEQUENCE [LARGE SCALE GENOMIC DNA]</scope>
    <source>
        <strain evidence="1">AWRI1</strain>
        <tissue evidence="1">Single Adult Female</tissue>
    </source>
</reference>
<gene>
    <name evidence="1" type="ORF">V9T40_006945</name>
</gene>
<protein>
    <submittedName>
        <fullName evidence="1">Uncharacterized protein</fullName>
    </submittedName>
</protein>
<name>A0AAN9YBE9_9HEMI</name>
<evidence type="ECO:0000313" key="2">
    <source>
        <dbReference type="Proteomes" id="UP001367676"/>
    </source>
</evidence>
<sequence>MPLQYVNNKCMRFDANEANASKSEEHCDEPIFLFQLKQPIIKFEFFANPTRVTVNQVTQSLVHSFETADAERDANRIANLSTWLDEIIKHLYFIEQQRFIKFVHSKAIFPLQRFSLYQHRNPQQIVCSFKITKIAESRWDPPNN</sequence>
<comment type="caution">
    <text evidence="1">The sequence shown here is derived from an EMBL/GenBank/DDBJ whole genome shotgun (WGS) entry which is preliminary data.</text>
</comment>
<dbReference type="AlphaFoldDB" id="A0AAN9YBE9"/>
<accession>A0AAN9YBE9</accession>
<keyword evidence="2" id="KW-1185">Reference proteome</keyword>
<organism evidence="1 2">
    <name type="scientific">Parthenolecanium corni</name>
    <dbReference type="NCBI Taxonomy" id="536013"/>
    <lineage>
        <taxon>Eukaryota</taxon>
        <taxon>Metazoa</taxon>
        <taxon>Ecdysozoa</taxon>
        <taxon>Arthropoda</taxon>
        <taxon>Hexapoda</taxon>
        <taxon>Insecta</taxon>
        <taxon>Pterygota</taxon>
        <taxon>Neoptera</taxon>
        <taxon>Paraneoptera</taxon>
        <taxon>Hemiptera</taxon>
        <taxon>Sternorrhyncha</taxon>
        <taxon>Coccoidea</taxon>
        <taxon>Coccidae</taxon>
        <taxon>Parthenolecanium</taxon>
    </lineage>
</organism>
<dbReference type="EMBL" id="JBBCAQ010000002">
    <property type="protein sequence ID" value="KAK7605087.1"/>
    <property type="molecule type" value="Genomic_DNA"/>
</dbReference>
<dbReference type="Proteomes" id="UP001367676">
    <property type="component" value="Unassembled WGS sequence"/>
</dbReference>